<evidence type="ECO:0000256" key="5">
    <source>
        <dbReference type="ARBA" id="ARBA00023204"/>
    </source>
</evidence>
<dbReference type="Pfam" id="PF04675">
    <property type="entry name" value="DNA_ligase_A_N"/>
    <property type="match status" value="1"/>
</dbReference>
<dbReference type="Gene3D" id="1.10.3260.10">
    <property type="entry name" value="DNA ligase, ATP-dependent, N-terminal domain"/>
    <property type="match status" value="1"/>
</dbReference>
<gene>
    <name evidence="7" type="ORF">GOODEAATRI_019952</name>
</gene>
<sequence>LRNIETLSNLLRSVLLLSPGRHLDKIKAEAQEKGDLGLVAESSRSNQRTMFQPASLTAGGVFKKLKEIASMSGNSAMNKKIDIIKGLFVACRFSEARYIVSAYRVEQVETSKKASVKPVVDVLVLMGRSLAGKLRIGLAEQSVLSALSQAVCLTPPGQGNHLLLTLIFPTVYGI</sequence>
<reference evidence="7 8" key="1">
    <citation type="submission" date="2021-06" db="EMBL/GenBank/DDBJ databases">
        <authorList>
            <person name="Palmer J.M."/>
        </authorList>
    </citation>
    <scope>NUCLEOTIDE SEQUENCE [LARGE SCALE GENOMIC DNA]</scope>
    <source>
        <strain evidence="7 8">GA_2019</strain>
        <tissue evidence="7">Muscle</tissue>
    </source>
</reference>
<keyword evidence="2" id="KW-0436">Ligase</keyword>
<keyword evidence="8" id="KW-1185">Reference proteome</keyword>
<evidence type="ECO:0000256" key="2">
    <source>
        <dbReference type="ARBA" id="ARBA00022598"/>
    </source>
</evidence>
<dbReference type="InterPro" id="IPR036599">
    <property type="entry name" value="DNA_ligase_N_sf"/>
</dbReference>
<feature type="domain" description="DNA ligase ATP-dependent N-terminal" evidence="6">
    <location>
        <begin position="11"/>
        <end position="100"/>
    </location>
</feature>
<dbReference type="PANTHER" id="PTHR45674:SF4">
    <property type="entry name" value="DNA LIGASE 1"/>
    <property type="match status" value="1"/>
</dbReference>
<dbReference type="Proteomes" id="UP001476798">
    <property type="component" value="Unassembled WGS sequence"/>
</dbReference>
<dbReference type="InterPro" id="IPR050191">
    <property type="entry name" value="ATP-dep_DNA_ligase"/>
</dbReference>
<proteinExistence type="inferred from homology"/>
<dbReference type="EMBL" id="JAHRIO010051795">
    <property type="protein sequence ID" value="MEQ2175641.1"/>
    <property type="molecule type" value="Genomic_DNA"/>
</dbReference>
<evidence type="ECO:0000256" key="3">
    <source>
        <dbReference type="ARBA" id="ARBA00022763"/>
    </source>
</evidence>
<evidence type="ECO:0000259" key="6">
    <source>
        <dbReference type="Pfam" id="PF04675"/>
    </source>
</evidence>
<dbReference type="PANTHER" id="PTHR45674">
    <property type="entry name" value="DNA LIGASE 1/3 FAMILY MEMBER"/>
    <property type="match status" value="1"/>
</dbReference>
<evidence type="ECO:0000256" key="1">
    <source>
        <dbReference type="ARBA" id="ARBA00007572"/>
    </source>
</evidence>
<evidence type="ECO:0000313" key="7">
    <source>
        <dbReference type="EMBL" id="MEQ2175641.1"/>
    </source>
</evidence>
<feature type="non-terminal residue" evidence="7">
    <location>
        <position position="1"/>
    </location>
</feature>
<accession>A0ABV0NW45</accession>
<keyword evidence="5" id="KW-0234">DNA repair</keyword>
<keyword evidence="3" id="KW-0227">DNA damage</keyword>
<comment type="similarity">
    <text evidence="1">Belongs to the ATP-dependent DNA ligase family.</text>
</comment>
<evidence type="ECO:0000313" key="8">
    <source>
        <dbReference type="Proteomes" id="UP001476798"/>
    </source>
</evidence>
<organism evidence="7 8">
    <name type="scientific">Goodea atripinnis</name>
    <dbReference type="NCBI Taxonomy" id="208336"/>
    <lineage>
        <taxon>Eukaryota</taxon>
        <taxon>Metazoa</taxon>
        <taxon>Chordata</taxon>
        <taxon>Craniata</taxon>
        <taxon>Vertebrata</taxon>
        <taxon>Euteleostomi</taxon>
        <taxon>Actinopterygii</taxon>
        <taxon>Neopterygii</taxon>
        <taxon>Teleostei</taxon>
        <taxon>Neoteleostei</taxon>
        <taxon>Acanthomorphata</taxon>
        <taxon>Ovalentaria</taxon>
        <taxon>Atherinomorphae</taxon>
        <taxon>Cyprinodontiformes</taxon>
        <taxon>Goodeidae</taxon>
        <taxon>Goodea</taxon>
    </lineage>
</organism>
<keyword evidence="4" id="KW-0233">DNA recombination</keyword>
<evidence type="ECO:0000256" key="4">
    <source>
        <dbReference type="ARBA" id="ARBA00023172"/>
    </source>
</evidence>
<name>A0ABV0NW45_9TELE</name>
<dbReference type="SUPFAM" id="SSF117018">
    <property type="entry name" value="ATP-dependent DNA ligase DNA-binding domain"/>
    <property type="match status" value="2"/>
</dbReference>
<dbReference type="InterPro" id="IPR012308">
    <property type="entry name" value="DNA_ligase_ATP-dep_N"/>
</dbReference>
<protein>
    <recommendedName>
        <fullName evidence="6">DNA ligase ATP-dependent N-terminal domain-containing protein</fullName>
    </recommendedName>
</protein>
<comment type="caution">
    <text evidence="7">The sequence shown here is derived from an EMBL/GenBank/DDBJ whole genome shotgun (WGS) entry which is preliminary data.</text>
</comment>